<proteinExistence type="predicted"/>
<accession>E5AED6</accession>
<sequence length="337" mass="36980">MFFVSALHDTTVDAQWYHMTRMAPSLDDDGWSTLVESDSVVCGVRGRRSAWLLNESTSVFSPSPISQVPIPRVNPCGTGMAVRSWPHLYRTTGQPSFLPSNNVRCDDGLWTMAAGCSVPLSLIMQGCQSRLNDKYYDELNSPGPDSTFQHWHYPTTVLAAHPHASIQRHNAPLSLQILLDPARKSNGKPSSLSATDGILPGYDSPHPFGRHPALPILSIMTAFATLTEAYRQPLYRGVDYEADVDWLRNQGSRGRRTLARETYRLHHFYQRAIDSDAVMQEEHAPSTEIDTHSNTADAFAQGAPTSSGELPGPNVVLGSYSPNHLDVIPVSSTAAVA</sequence>
<dbReference type="Proteomes" id="UP000002668">
    <property type="component" value="Genome"/>
</dbReference>
<dbReference type="HOGENOM" id="CLU_824042_0_0_1"/>
<dbReference type="VEuPathDB" id="FungiDB:LEMA_P003620.1"/>
<protein>
    <submittedName>
        <fullName evidence="1">Predicted protein</fullName>
    </submittedName>
</protein>
<gene>
    <name evidence="1" type="ORF">LEMA_P003620.1</name>
</gene>
<evidence type="ECO:0000313" key="1">
    <source>
        <dbReference type="EMBL" id="CBY01575.1"/>
    </source>
</evidence>
<evidence type="ECO:0000313" key="2">
    <source>
        <dbReference type="Proteomes" id="UP000002668"/>
    </source>
</evidence>
<dbReference type="InParanoid" id="E5AED6"/>
<keyword evidence="2" id="KW-1185">Reference proteome</keyword>
<organism evidence="1 2">
    <name type="scientific">Leptosphaeria maculans (strain JN3 / isolate v23.1.3 / race Av1-4-5-6-7-8)</name>
    <name type="common">Blackleg fungus</name>
    <name type="synonym">Phoma lingam</name>
    <dbReference type="NCBI Taxonomy" id="985895"/>
    <lineage>
        <taxon>Eukaryota</taxon>
        <taxon>Fungi</taxon>
        <taxon>Dikarya</taxon>
        <taxon>Ascomycota</taxon>
        <taxon>Pezizomycotina</taxon>
        <taxon>Dothideomycetes</taxon>
        <taxon>Pleosporomycetidae</taxon>
        <taxon>Pleosporales</taxon>
        <taxon>Pleosporineae</taxon>
        <taxon>Leptosphaeriaceae</taxon>
        <taxon>Plenodomus</taxon>
        <taxon>Plenodomus lingam/Leptosphaeria maculans species complex</taxon>
    </lineage>
</organism>
<reference evidence="2" key="1">
    <citation type="journal article" date="2011" name="Nat. Commun.">
        <title>Effector diversification within compartments of the Leptosphaeria maculans genome affected by Repeat-Induced Point mutations.</title>
        <authorList>
            <person name="Rouxel T."/>
            <person name="Grandaubert J."/>
            <person name="Hane J.K."/>
            <person name="Hoede C."/>
            <person name="van de Wouw A.P."/>
            <person name="Couloux A."/>
            <person name="Dominguez V."/>
            <person name="Anthouard V."/>
            <person name="Bally P."/>
            <person name="Bourras S."/>
            <person name="Cozijnsen A.J."/>
            <person name="Ciuffetti L.M."/>
            <person name="Degrave A."/>
            <person name="Dilmaghani A."/>
            <person name="Duret L."/>
            <person name="Fudal I."/>
            <person name="Goodwin S.B."/>
            <person name="Gout L."/>
            <person name="Glaser N."/>
            <person name="Linglin J."/>
            <person name="Kema G.H.J."/>
            <person name="Lapalu N."/>
            <person name="Lawrence C.B."/>
            <person name="May K."/>
            <person name="Meyer M."/>
            <person name="Ollivier B."/>
            <person name="Poulain J."/>
            <person name="Schoch C.L."/>
            <person name="Simon A."/>
            <person name="Spatafora J.W."/>
            <person name="Stachowiak A."/>
            <person name="Turgeon B.G."/>
            <person name="Tyler B.M."/>
            <person name="Vincent D."/>
            <person name="Weissenbach J."/>
            <person name="Amselem J."/>
            <person name="Quesneville H."/>
            <person name="Oliver R.P."/>
            <person name="Wincker P."/>
            <person name="Balesdent M.-H."/>
            <person name="Howlett B.J."/>
        </authorList>
    </citation>
    <scope>NUCLEOTIDE SEQUENCE [LARGE SCALE GENOMIC DNA]</scope>
    <source>
        <strain evidence="2">JN3 / isolate v23.1.3 / race Av1-4-5-6-7-8</strain>
    </source>
</reference>
<dbReference type="EMBL" id="FP929139">
    <property type="protein sequence ID" value="CBY01575.1"/>
    <property type="molecule type" value="Genomic_DNA"/>
</dbReference>
<dbReference type="AlphaFoldDB" id="E5AED6"/>
<name>E5AED6_LEPMJ</name>